<dbReference type="PANTHER" id="PTHR43163">
    <property type="entry name" value="DIPEPTIDE TRANSPORT SYSTEM PERMEASE PROTEIN DPPB-RELATED"/>
    <property type="match status" value="1"/>
</dbReference>
<feature type="domain" description="ABC transmembrane type-1" evidence="8">
    <location>
        <begin position="98"/>
        <end position="329"/>
    </location>
</feature>
<keyword evidence="10" id="KW-1185">Reference proteome</keyword>
<keyword evidence="5 7" id="KW-1133">Transmembrane helix</keyword>
<organism evidence="9 10">
    <name type="scientific">Aureimonas populi</name>
    <dbReference type="NCBI Taxonomy" id="1701758"/>
    <lineage>
        <taxon>Bacteria</taxon>
        <taxon>Pseudomonadati</taxon>
        <taxon>Pseudomonadota</taxon>
        <taxon>Alphaproteobacteria</taxon>
        <taxon>Hyphomicrobiales</taxon>
        <taxon>Aurantimonadaceae</taxon>
        <taxon>Aureimonas</taxon>
    </lineage>
</organism>
<evidence type="ECO:0000256" key="4">
    <source>
        <dbReference type="ARBA" id="ARBA00022692"/>
    </source>
</evidence>
<comment type="caution">
    <text evidence="9">The sequence shown here is derived from an EMBL/GenBank/DDBJ whole genome shotgun (WGS) entry which is preliminary data.</text>
</comment>
<evidence type="ECO:0000256" key="3">
    <source>
        <dbReference type="ARBA" id="ARBA00022475"/>
    </source>
</evidence>
<dbReference type="CDD" id="cd06261">
    <property type="entry name" value="TM_PBP2"/>
    <property type="match status" value="1"/>
</dbReference>
<dbReference type="InterPro" id="IPR045621">
    <property type="entry name" value="BPD_transp_1_N"/>
</dbReference>
<dbReference type="SUPFAM" id="SSF161098">
    <property type="entry name" value="MetI-like"/>
    <property type="match status" value="1"/>
</dbReference>
<keyword evidence="4 7" id="KW-0812">Transmembrane</keyword>
<dbReference type="InterPro" id="IPR000515">
    <property type="entry name" value="MetI-like"/>
</dbReference>
<keyword evidence="6 7" id="KW-0472">Membrane</keyword>
<dbReference type="PROSITE" id="PS50928">
    <property type="entry name" value="ABC_TM1"/>
    <property type="match status" value="1"/>
</dbReference>
<keyword evidence="2 7" id="KW-0813">Transport</keyword>
<gene>
    <name evidence="9" type="ORF">ACFSKQ_11400</name>
</gene>
<dbReference type="PANTHER" id="PTHR43163:SF6">
    <property type="entry name" value="DIPEPTIDE TRANSPORT SYSTEM PERMEASE PROTEIN DPPB-RELATED"/>
    <property type="match status" value="1"/>
</dbReference>
<dbReference type="InterPro" id="IPR035906">
    <property type="entry name" value="MetI-like_sf"/>
</dbReference>
<protein>
    <submittedName>
        <fullName evidence="9">ABC transporter permease</fullName>
    </submittedName>
</protein>
<proteinExistence type="inferred from homology"/>
<dbReference type="Proteomes" id="UP001597371">
    <property type="component" value="Unassembled WGS sequence"/>
</dbReference>
<dbReference type="Gene3D" id="1.10.3720.10">
    <property type="entry name" value="MetI-like"/>
    <property type="match status" value="1"/>
</dbReference>
<evidence type="ECO:0000313" key="9">
    <source>
        <dbReference type="EMBL" id="MFD2238064.1"/>
    </source>
</evidence>
<evidence type="ECO:0000256" key="5">
    <source>
        <dbReference type="ARBA" id="ARBA00022989"/>
    </source>
</evidence>
<evidence type="ECO:0000259" key="8">
    <source>
        <dbReference type="PROSITE" id="PS50928"/>
    </source>
</evidence>
<feature type="transmembrane region" description="Helical" evidence="7">
    <location>
        <begin position="310"/>
        <end position="332"/>
    </location>
</feature>
<evidence type="ECO:0000256" key="7">
    <source>
        <dbReference type="RuleBase" id="RU363032"/>
    </source>
</evidence>
<feature type="transmembrane region" description="Helical" evidence="7">
    <location>
        <begin position="12"/>
        <end position="33"/>
    </location>
</feature>
<dbReference type="EMBL" id="JBHUIJ010000013">
    <property type="protein sequence ID" value="MFD2238064.1"/>
    <property type="molecule type" value="Genomic_DNA"/>
</dbReference>
<dbReference type="RefSeq" id="WP_209739156.1">
    <property type="nucleotide sequence ID" value="NZ_CP072611.1"/>
</dbReference>
<name>A0ABW5CLA6_9HYPH</name>
<evidence type="ECO:0000256" key="1">
    <source>
        <dbReference type="ARBA" id="ARBA00004651"/>
    </source>
</evidence>
<evidence type="ECO:0000256" key="2">
    <source>
        <dbReference type="ARBA" id="ARBA00022448"/>
    </source>
</evidence>
<keyword evidence="3" id="KW-1003">Cell membrane</keyword>
<sequence length="339" mass="35687">MPTLLVRVPVRLLSALPALFGVLALTFVLMRVLPGDPAGLMASPSASETELATIRARLGLDRTIAEQFVLYLGQLARGDLGMSTTSGQPVLSDLAERLPASLELVALSFLLAAGISLALGIAAALRPNSALDHVARLVCTAGVSIPTFVSGLLLVYVFYYLLGWAPDPTGRIDVFAIQPPDVTGFLLVDSLLARDGAAFGSALSQLILPATTLCLFVLAPLTRITRASMLSVLESDYVRTAESLGLGRFKIVVVYALTNALLPVLTISGTVISSMLGASVLVEKVFAWPGIASYAVDAIMASDFAPVQGFVLLMATLYVVVNLTIDLLYGLIDPRVSLS</sequence>
<feature type="transmembrane region" description="Helical" evidence="7">
    <location>
        <begin position="104"/>
        <end position="125"/>
    </location>
</feature>
<reference evidence="10" key="1">
    <citation type="journal article" date="2019" name="Int. J. Syst. Evol. Microbiol.">
        <title>The Global Catalogue of Microorganisms (GCM) 10K type strain sequencing project: providing services to taxonomists for standard genome sequencing and annotation.</title>
        <authorList>
            <consortium name="The Broad Institute Genomics Platform"/>
            <consortium name="The Broad Institute Genome Sequencing Center for Infectious Disease"/>
            <person name="Wu L."/>
            <person name="Ma J."/>
        </authorList>
    </citation>
    <scope>NUCLEOTIDE SEQUENCE [LARGE SCALE GENOMIC DNA]</scope>
    <source>
        <strain evidence="10">ZS-35-S2</strain>
    </source>
</reference>
<comment type="subcellular location">
    <subcellularLocation>
        <location evidence="1 7">Cell membrane</location>
        <topology evidence="1 7">Multi-pass membrane protein</topology>
    </subcellularLocation>
</comment>
<feature type="transmembrane region" description="Helical" evidence="7">
    <location>
        <begin position="137"/>
        <end position="162"/>
    </location>
</feature>
<comment type="similarity">
    <text evidence="7">Belongs to the binding-protein-dependent transport system permease family.</text>
</comment>
<feature type="transmembrane region" description="Helical" evidence="7">
    <location>
        <begin position="197"/>
        <end position="221"/>
    </location>
</feature>
<evidence type="ECO:0000256" key="6">
    <source>
        <dbReference type="ARBA" id="ARBA00023136"/>
    </source>
</evidence>
<dbReference type="Pfam" id="PF00528">
    <property type="entry name" value="BPD_transp_1"/>
    <property type="match status" value="1"/>
</dbReference>
<dbReference type="Pfam" id="PF19300">
    <property type="entry name" value="BPD_transp_1_N"/>
    <property type="match status" value="1"/>
</dbReference>
<accession>A0ABW5CLA6</accession>
<feature type="transmembrane region" description="Helical" evidence="7">
    <location>
        <begin position="252"/>
        <end position="276"/>
    </location>
</feature>
<evidence type="ECO:0000313" key="10">
    <source>
        <dbReference type="Proteomes" id="UP001597371"/>
    </source>
</evidence>